<dbReference type="PANTHER" id="PTHR42756:SF1">
    <property type="entry name" value="TRANSCRIPTIONAL REPRESSOR OF EMRAB OPERON"/>
    <property type="match status" value="1"/>
</dbReference>
<dbReference type="InterPro" id="IPR036390">
    <property type="entry name" value="WH_DNA-bd_sf"/>
</dbReference>
<dbReference type="GO" id="GO:0003700">
    <property type="term" value="F:DNA-binding transcription factor activity"/>
    <property type="evidence" value="ECO:0007669"/>
    <property type="project" value="InterPro"/>
</dbReference>
<evidence type="ECO:0000313" key="6">
    <source>
        <dbReference type="Proteomes" id="UP000432089"/>
    </source>
</evidence>
<evidence type="ECO:0000256" key="3">
    <source>
        <dbReference type="ARBA" id="ARBA00023163"/>
    </source>
</evidence>
<name>A0A7V7TVN9_9HYPH</name>
<dbReference type="PANTHER" id="PTHR42756">
    <property type="entry name" value="TRANSCRIPTIONAL REGULATOR, MARR"/>
    <property type="match status" value="1"/>
</dbReference>
<dbReference type="Proteomes" id="UP000432089">
    <property type="component" value="Unassembled WGS sequence"/>
</dbReference>
<dbReference type="GO" id="GO:0003677">
    <property type="term" value="F:DNA binding"/>
    <property type="evidence" value="ECO:0007669"/>
    <property type="project" value="UniProtKB-KW"/>
</dbReference>
<protein>
    <submittedName>
        <fullName evidence="5">MarR family transcriptional regulator</fullName>
    </submittedName>
</protein>
<evidence type="ECO:0000256" key="1">
    <source>
        <dbReference type="ARBA" id="ARBA00023015"/>
    </source>
</evidence>
<dbReference type="AlphaFoldDB" id="A0A7V7TVN9"/>
<evidence type="ECO:0000259" key="4">
    <source>
        <dbReference type="PROSITE" id="PS50995"/>
    </source>
</evidence>
<comment type="caution">
    <text evidence="5">The sequence shown here is derived from an EMBL/GenBank/DDBJ whole genome shotgun (WGS) entry which is preliminary data.</text>
</comment>
<dbReference type="SMART" id="SM00347">
    <property type="entry name" value="HTH_MARR"/>
    <property type="match status" value="1"/>
</dbReference>
<dbReference type="SUPFAM" id="SSF46785">
    <property type="entry name" value="Winged helix' DNA-binding domain"/>
    <property type="match status" value="1"/>
</dbReference>
<dbReference type="EMBL" id="VZDO01000014">
    <property type="protein sequence ID" value="KAB0677992.1"/>
    <property type="molecule type" value="Genomic_DNA"/>
</dbReference>
<accession>A0A7V7TVN9</accession>
<reference evidence="5 6" key="1">
    <citation type="submission" date="2019-09" db="EMBL/GenBank/DDBJ databases">
        <title>YIM 132180 draft genome.</title>
        <authorList>
            <person name="Zhang K."/>
        </authorList>
    </citation>
    <scope>NUCLEOTIDE SEQUENCE [LARGE SCALE GENOMIC DNA]</scope>
    <source>
        <strain evidence="5 6">YIM 132180</strain>
    </source>
</reference>
<keyword evidence="2" id="KW-0238">DNA-binding</keyword>
<proteinExistence type="predicted"/>
<evidence type="ECO:0000256" key="2">
    <source>
        <dbReference type="ARBA" id="ARBA00023125"/>
    </source>
</evidence>
<keyword evidence="1" id="KW-0805">Transcription regulation</keyword>
<organism evidence="5 6">
    <name type="scientific">Plantimonas leprariae</name>
    <dbReference type="NCBI Taxonomy" id="2615207"/>
    <lineage>
        <taxon>Bacteria</taxon>
        <taxon>Pseudomonadati</taxon>
        <taxon>Pseudomonadota</taxon>
        <taxon>Alphaproteobacteria</taxon>
        <taxon>Hyphomicrobiales</taxon>
        <taxon>Aurantimonadaceae</taxon>
        <taxon>Plantimonas</taxon>
    </lineage>
</organism>
<keyword evidence="6" id="KW-1185">Reference proteome</keyword>
<sequence length="156" mass="16793">MAGGKKKRSALTHLVLAARAGRTALSVRLAGLDLYPGQDAVLLALDRQDGLSLRDLALRLTVRPPTVTKTVARLSAQGFVEKRASDTDARQSHAFLTESGRALVREVKAAQKGVEQLALEGFSNAERKALRKLLQRAERNLAAAATGLPAEKDEEE</sequence>
<dbReference type="RefSeq" id="WP_150971448.1">
    <property type="nucleotide sequence ID" value="NZ_VZDO01000014.1"/>
</dbReference>
<feature type="domain" description="HTH marR-type" evidence="4">
    <location>
        <begin position="7"/>
        <end position="139"/>
    </location>
</feature>
<dbReference type="GO" id="GO:0046914">
    <property type="term" value="F:transition metal ion binding"/>
    <property type="evidence" value="ECO:0007669"/>
    <property type="project" value="InterPro"/>
</dbReference>
<gene>
    <name evidence="5" type="ORF">F6X38_16295</name>
</gene>
<evidence type="ECO:0000313" key="5">
    <source>
        <dbReference type="EMBL" id="KAB0677992.1"/>
    </source>
</evidence>
<dbReference type="InterPro" id="IPR000835">
    <property type="entry name" value="HTH_MarR-typ"/>
</dbReference>
<dbReference type="Gene3D" id="1.10.10.10">
    <property type="entry name" value="Winged helix-like DNA-binding domain superfamily/Winged helix DNA-binding domain"/>
    <property type="match status" value="1"/>
</dbReference>
<dbReference type="SMART" id="SM00529">
    <property type="entry name" value="HTH_DTXR"/>
    <property type="match status" value="1"/>
</dbReference>
<keyword evidence="3" id="KW-0804">Transcription</keyword>
<dbReference type="Pfam" id="PF12802">
    <property type="entry name" value="MarR_2"/>
    <property type="match status" value="1"/>
</dbReference>
<dbReference type="PRINTS" id="PR00598">
    <property type="entry name" value="HTHMARR"/>
</dbReference>
<dbReference type="InterPro" id="IPR036388">
    <property type="entry name" value="WH-like_DNA-bd_sf"/>
</dbReference>
<dbReference type="InterPro" id="IPR022689">
    <property type="entry name" value="Iron_dep_repressor"/>
</dbReference>
<dbReference type="PROSITE" id="PS50995">
    <property type="entry name" value="HTH_MARR_2"/>
    <property type="match status" value="1"/>
</dbReference>